<evidence type="ECO:0000256" key="2">
    <source>
        <dbReference type="SAM" id="Phobius"/>
    </source>
</evidence>
<reference evidence="5" key="1">
    <citation type="submission" date="2020-11" db="EMBL/GenBank/DDBJ databases">
        <authorList>
            <person name="Tran Van P."/>
        </authorList>
    </citation>
    <scope>NUCLEOTIDE SEQUENCE</scope>
</reference>
<organism evidence="5">
    <name type="scientific">Cyprideis torosa</name>
    <dbReference type="NCBI Taxonomy" id="163714"/>
    <lineage>
        <taxon>Eukaryota</taxon>
        <taxon>Metazoa</taxon>
        <taxon>Ecdysozoa</taxon>
        <taxon>Arthropoda</taxon>
        <taxon>Crustacea</taxon>
        <taxon>Oligostraca</taxon>
        <taxon>Ostracoda</taxon>
        <taxon>Podocopa</taxon>
        <taxon>Podocopida</taxon>
        <taxon>Cytherocopina</taxon>
        <taxon>Cytheroidea</taxon>
        <taxon>Cytherideidae</taxon>
        <taxon>Cyprideis</taxon>
    </lineage>
</organism>
<feature type="signal peptide" evidence="3">
    <location>
        <begin position="1"/>
        <end position="23"/>
    </location>
</feature>
<proteinExistence type="predicted"/>
<feature type="transmembrane region" description="Helical" evidence="2">
    <location>
        <begin position="71"/>
        <end position="94"/>
    </location>
</feature>
<dbReference type="InterPro" id="IPR051549">
    <property type="entry name" value="PEP_Utilizing_Enz"/>
</dbReference>
<dbReference type="GO" id="GO:0016772">
    <property type="term" value="F:transferase activity, transferring phosphorus-containing groups"/>
    <property type="evidence" value="ECO:0007669"/>
    <property type="project" value="InterPro"/>
</dbReference>
<dbReference type="Gene3D" id="3.50.30.10">
    <property type="entry name" value="Phosphohistidine domain"/>
    <property type="match status" value="1"/>
</dbReference>
<dbReference type="InterPro" id="IPR036637">
    <property type="entry name" value="Phosphohistidine_dom_sf"/>
</dbReference>
<protein>
    <recommendedName>
        <fullName evidence="4">PEP-utilising enzyme mobile domain-containing protein</fullName>
    </recommendedName>
</protein>
<dbReference type="OrthoDB" id="6123450at2759"/>
<feature type="domain" description="PEP-utilising enzyme mobile" evidence="4">
    <location>
        <begin position="285"/>
        <end position="355"/>
    </location>
</feature>
<keyword evidence="2" id="KW-1133">Transmembrane helix</keyword>
<name>A0A7R8WMF2_9CRUS</name>
<evidence type="ECO:0000256" key="3">
    <source>
        <dbReference type="SAM" id="SignalP"/>
    </source>
</evidence>
<dbReference type="InterPro" id="IPR008279">
    <property type="entry name" value="PEP-util_enz_mobile_dom"/>
</dbReference>
<dbReference type="PANTHER" id="PTHR43615">
    <property type="entry name" value="PHOSPHOENOLPYRUVATE SYNTHASE-RELATED"/>
    <property type="match status" value="1"/>
</dbReference>
<feature type="compositionally biased region" description="Polar residues" evidence="1">
    <location>
        <begin position="194"/>
        <end position="212"/>
    </location>
</feature>
<feature type="compositionally biased region" description="Pro residues" evidence="1">
    <location>
        <begin position="229"/>
        <end position="241"/>
    </location>
</feature>
<gene>
    <name evidence="5" type="ORF">CTOB1V02_LOCUS9194</name>
</gene>
<evidence type="ECO:0000259" key="4">
    <source>
        <dbReference type="Pfam" id="PF00391"/>
    </source>
</evidence>
<evidence type="ECO:0000256" key="1">
    <source>
        <dbReference type="SAM" id="MobiDB-lite"/>
    </source>
</evidence>
<keyword evidence="3" id="KW-0732">Signal</keyword>
<evidence type="ECO:0000313" key="5">
    <source>
        <dbReference type="EMBL" id="CAD7231346.1"/>
    </source>
</evidence>
<dbReference type="SUPFAM" id="SSF52009">
    <property type="entry name" value="Phosphohistidine domain"/>
    <property type="match status" value="1"/>
</dbReference>
<feature type="region of interest" description="Disordered" evidence="1">
    <location>
        <begin position="107"/>
        <end position="258"/>
    </location>
</feature>
<dbReference type="Pfam" id="PF00391">
    <property type="entry name" value="PEP-utilizers"/>
    <property type="match status" value="1"/>
</dbReference>
<keyword evidence="2" id="KW-0812">Transmembrane</keyword>
<dbReference type="AlphaFoldDB" id="A0A7R8WMF2"/>
<keyword evidence="2" id="KW-0472">Membrane</keyword>
<feature type="compositionally biased region" description="Polar residues" evidence="1">
    <location>
        <begin position="116"/>
        <end position="125"/>
    </location>
</feature>
<accession>A0A7R8WMF2</accession>
<sequence length="360" mass="37579">MRYSLLCLCLLSLFLLLLSESSCKKEKSTTKKIAKTVAKGAKTLAKGGGRYGYGGYHGYGYGGYRGGGGGLSAWVIAFIVILVIVIALIIFCIVKWNRSSSSEQAEESEFTKPFSHLSSTGQNEPQKVEENSKGNDFPPLSGPLGFDGLVEGNKVTDVPAGGLPYPEGSSPYPLPVPSHDIGGGGPIGLPYPVANSNSSASPYPLQDSSDGMNPSAPAYPPDLTTGPQYPLPRPPAPPPASSDPLAPEDSGAPGGKWVRGTSIVPGVVRGTIRVLLSIKDAEELREGDILLTYSTDSGWSECMPLLSGLVTEFGGPFSHTAVAAKERAIPCVVGAENACHLFVSGEQVVLDATNGILKAE</sequence>
<feature type="chain" id="PRO_5043837365" description="PEP-utilising enzyme mobile domain-containing protein" evidence="3">
    <location>
        <begin position="24"/>
        <end position="360"/>
    </location>
</feature>
<dbReference type="EMBL" id="OB663413">
    <property type="protein sequence ID" value="CAD7231346.1"/>
    <property type="molecule type" value="Genomic_DNA"/>
</dbReference>
<dbReference type="PANTHER" id="PTHR43615:SF1">
    <property type="entry name" value="PPDK_N DOMAIN-CONTAINING PROTEIN"/>
    <property type="match status" value="1"/>
</dbReference>